<dbReference type="InterPro" id="IPR007303">
    <property type="entry name" value="TIP41-like"/>
</dbReference>
<dbReference type="PANTHER" id="PTHR21021">
    <property type="entry name" value="GAF/PUTATIVE CYTOSKELETAL PROTEIN"/>
    <property type="match status" value="1"/>
</dbReference>
<dbReference type="InterPro" id="IPR051330">
    <property type="entry name" value="Phosphatase_reg/MetRdx"/>
</dbReference>
<evidence type="ECO:0000313" key="3">
    <source>
        <dbReference type="EMBL" id="BAN21314.1"/>
    </source>
</evidence>
<name>R4WE49_RIPPE</name>
<dbReference type="Pfam" id="PF04176">
    <property type="entry name" value="TIP41"/>
    <property type="match status" value="1"/>
</dbReference>
<proteinExistence type="evidence at transcript level"/>
<protein>
    <recommendedName>
        <fullName evidence="2">TIP41-like protein</fullName>
    </recommendedName>
</protein>
<dbReference type="GO" id="GO:0005829">
    <property type="term" value="C:cytosol"/>
    <property type="evidence" value="ECO:0007669"/>
    <property type="project" value="TreeGrafter"/>
</dbReference>
<dbReference type="PANTHER" id="PTHR21021:SF16">
    <property type="entry name" value="TIP41-LIKE PROTEIN"/>
    <property type="match status" value="1"/>
</dbReference>
<sequence length="275" mass="31726">MDAGVIKNFSGDHPITNEVEQFEDWTVTFQKSHILPSKCTQPCLPTEPCLFCRFTNELKLEHLPEMVFPHNKLRLEHKSSGCSIEFNALDALRHVRTTRDGSLTIASADAWRKAREETGLVENTIGNFDWTFRSDYRGTFTGWRHAPAAALGIDTDRLKQRDKILFYKELVLYEDELHDNGISLSNVRIRVMSWGFFILLRHFLRVDGVALAVYETRMCHDFSTNYVTVEHSCRDGNIPKLELPLAVLKEPDEVSPHLPLKNFILEKYLFPCLDE</sequence>
<evidence type="ECO:0000256" key="1">
    <source>
        <dbReference type="ARBA" id="ARBA00006658"/>
    </source>
</evidence>
<reference evidence="3" key="1">
    <citation type="journal article" date="2013" name="PLoS ONE">
        <title>Gene expression in gut symbiotic organ of stinkbug affected by extracellular bacterial symbiont.</title>
        <authorList>
            <person name="Futahashi R."/>
            <person name="Tanaka K."/>
            <person name="Tanahashi M."/>
            <person name="Nikoh N."/>
            <person name="Kikuchi Y."/>
            <person name="Lee B.L."/>
            <person name="Fukatsu T."/>
        </authorList>
    </citation>
    <scope>NUCLEOTIDE SEQUENCE</scope>
    <source>
        <tissue evidence="3">Midgut</tissue>
    </source>
</reference>
<accession>R4WE49</accession>
<dbReference type="EMBL" id="AK418099">
    <property type="protein sequence ID" value="BAN21314.1"/>
    <property type="molecule type" value="mRNA"/>
</dbReference>
<dbReference type="AlphaFoldDB" id="R4WE49"/>
<evidence type="ECO:0000256" key="2">
    <source>
        <dbReference type="ARBA" id="ARBA00018951"/>
    </source>
</evidence>
<organism evidence="3">
    <name type="scientific">Riptortus pedestris</name>
    <name type="common">Bean bug</name>
    <dbReference type="NCBI Taxonomy" id="329032"/>
    <lineage>
        <taxon>Eukaryota</taxon>
        <taxon>Metazoa</taxon>
        <taxon>Ecdysozoa</taxon>
        <taxon>Arthropoda</taxon>
        <taxon>Hexapoda</taxon>
        <taxon>Insecta</taxon>
        <taxon>Pterygota</taxon>
        <taxon>Neoptera</taxon>
        <taxon>Paraneoptera</taxon>
        <taxon>Hemiptera</taxon>
        <taxon>Heteroptera</taxon>
        <taxon>Panheteroptera</taxon>
        <taxon>Pentatomomorpha</taxon>
        <taxon>Coreoidea</taxon>
        <taxon>Alydidae</taxon>
        <taxon>Riptortus</taxon>
    </lineage>
</organism>
<comment type="similarity">
    <text evidence="1">Belongs to the TIP41 family.</text>
</comment>
<dbReference type="GO" id="GO:0031929">
    <property type="term" value="P:TOR signaling"/>
    <property type="evidence" value="ECO:0007669"/>
    <property type="project" value="TreeGrafter"/>
</dbReference>